<dbReference type="Proteomes" id="UP000824998">
    <property type="component" value="Unassembled WGS sequence"/>
</dbReference>
<dbReference type="EMBL" id="MU251367">
    <property type="protein sequence ID" value="KAG9238683.1"/>
    <property type="molecule type" value="Genomic_DNA"/>
</dbReference>
<reference evidence="1" key="1">
    <citation type="journal article" date="2021" name="IMA Fungus">
        <title>Genomic characterization of three marine fungi, including Emericellopsis atlantica sp. nov. with signatures of a generalist lifestyle and marine biomass degradation.</title>
        <authorList>
            <person name="Hagestad O.C."/>
            <person name="Hou L."/>
            <person name="Andersen J.H."/>
            <person name="Hansen E.H."/>
            <person name="Altermark B."/>
            <person name="Li C."/>
            <person name="Kuhnert E."/>
            <person name="Cox R.J."/>
            <person name="Crous P.W."/>
            <person name="Spatafora J.W."/>
            <person name="Lail K."/>
            <person name="Amirebrahimi M."/>
            <person name="Lipzen A."/>
            <person name="Pangilinan J."/>
            <person name="Andreopoulos W."/>
            <person name="Hayes R.D."/>
            <person name="Ng V."/>
            <person name="Grigoriev I.V."/>
            <person name="Jackson S.A."/>
            <person name="Sutton T.D.S."/>
            <person name="Dobson A.D.W."/>
            <person name="Rama T."/>
        </authorList>
    </citation>
    <scope>NUCLEOTIDE SEQUENCE</scope>
    <source>
        <strain evidence="1">TRa018bII</strain>
    </source>
</reference>
<dbReference type="OrthoDB" id="3766406at2759"/>
<name>A0A9P7YT96_9HELO</name>
<sequence>MLVEEVKYNYRKGRTVQTIRTPRLVAGKFMLRTQMWIFLPKKSNSGKMELGWTLCPHIRALEDTRTRTFGILGKDLRCRAQHFESPGEAKGCSNCGEVKQCQLCQTEYQLNGMHFGKLGVAVVVSSWRNFGEIRTPFDPIWLAHHQVVPNEIVDFSPGSIKETFEGGKNYRFDAGRGKHLNKALTARYSEEKFEDGF</sequence>
<protein>
    <submittedName>
        <fullName evidence="1">Uncharacterized protein</fullName>
    </submittedName>
</protein>
<gene>
    <name evidence="1" type="ORF">BJ875DRAFT_450507</name>
</gene>
<comment type="caution">
    <text evidence="1">The sequence shown here is derived from an EMBL/GenBank/DDBJ whole genome shotgun (WGS) entry which is preliminary data.</text>
</comment>
<evidence type="ECO:0000313" key="1">
    <source>
        <dbReference type="EMBL" id="KAG9238683.1"/>
    </source>
</evidence>
<accession>A0A9P7YT96</accession>
<organism evidence="1 2">
    <name type="scientific">Amylocarpus encephaloides</name>
    <dbReference type="NCBI Taxonomy" id="45428"/>
    <lineage>
        <taxon>Eukaryota</taxon>
        <taxon>Fungi</taxon>
        <taxon>Dikarya</taxon>
        <taxon>Ascomycota</taxon>
        <taxon>Pezizomycotina</taxon>
        <taxon>Leotiomycetes</taxon>
        <taxon>Helotiales</taxon>
        <taxon>Helotiales incertae sedis</taxon>
        <taxon>Amylocarpus</taxon>
    </lineage>
</organism>
<keyword evidence="2" id="KW-1185">Reference proteome</keyword>
<dbReference type="AlphaFoldDB" id="A0A9P7YT96"/>
<proteinExistence type="predicted"/>
<evidence type="ECO:0000313" key="2">
    <source>
        <dbReference type="Proteomes" id="UP000824998"/>
    </source>
</evidence>